<comment type="caution">
    <text evidence="6">The sequence shown here is derived from an EMBL/GenBank/DDBJ whole genome shotgun (WGS) entry which is preliminary data.</text>
</comment>
<feature type="region of interest" description="Disordered" evidence="4">
    <location>
        <begin position="683"/>
        <end position="706"/>
    </location>
</feature>
<dbReference type="InterPro" id="IPR036390">
    <property type="entry name" value="WH_DNA-bd_sf"/>
</dbReference>
<dbReference type="Pfam" id="PF21071">
    <property type="entry name" value="LARP1_HEAT"/>
    <property type="match status" value="1"/>
</dbReference>
<feature type="compositionally biased region" description="Basic and acidic residues" evidence="4">
    <location>
        <begin position="1055"/>
        <end position="1065"/>
    </location>
</feature>
<gene>
    <name evidence="6" type="ORF">RUM43_006539</name>
</gene>
<dbReference type="GO" id="GO:0045727">
    <property type="term" value="P:positive regulation of translation"/>
    <property type="evidence" value="ECO:0007669"/>
    <property type="project" value="TreeGrafter"/>
</dbReference>
<dbReference type="InterPro" id="IPR006630">
    <property type="entry name" value="La_HTH"/>
</dbReference>
<evidence type="ECO:0000313" key="7">
    <source>
        <dbReference type="Proteomes" id="UP001372834"/>
    </source>
</evidence>
<dbReference type="GO" id="GO:0000339">
    <property type="term" value="F:RNA cap binding"/>
    <property type="evidence" value="ECO:0007669"/>
    <property type="project" value="InterPro"/>
</dbReference>
<dbReference type="InterPro" id="IPR045180">
    <property type="entry name" value="La_dom_prot"/>
</dbReference>
<feature type="compositionally biased region" description="Polar residues" evidence="4">
    <location>
        <begin position="124"/>
        <end position="139"/>
    </location>
</feature>
<dbReference type="Proteomes" id="UP001372834">
    <property type="component" value="Unassembled WGS sequence"/>
</dbReference>
<evidence type="ECO:0000256" key="3">
    <source>
        <dbReference type="PROSITE-ProRule" id="PRU00332"/>
    </source>
</evidence>
<dbReference type="SMART" id="SM00684">
    <property type="entry name" value="DM15"/>
    <property type="match status" value="3"/>
</dbReference>
<dbReference type="PANTHER" id="PTHR22792:SF132">
    <property type="entry name" value="LA-RELATED PROTEIN 1"/>
    <property type="match status" value="1"/>
</dbReference>
<dbReference type="PANTHER" id="PTHR22792">
    <property type="entry name" value="LUPUS LA PROTEIN-RELATED"/>
    <property type="match status" value="1"/>
</dbReference>
<dbReference type="GO" id="GO:0048255">
    <property type="term" value="P:mRNA stabilization"/>
    <property type="evidence" value="ECO:0007669"/>
    <property type="project" value="InterPro"/>
</dbReference>
<dbReference type="InterPro" id="IPR036388">
    <property type="entry name" value="WH-like_DNA-bd_sf"/>
</dbReference>
<dbReference type="SUPFAM" id="SSF46785">
    <property type="entry name" value="Winged helix' DNA-binding domain"/>
    <property type="match status" value="1"/>
</dbReference>
<feature type="compositionally biased region" description="Basic and acidic residues" evidence="4">
    <location>
        <begin position="1077"/>
        <end position="1097"/>
    </location>
</feature>
<feature type="compositionally biased region" description="Basic and acidic residues" evidence="4">
    <location>
        <begin position="202"/>
        <end position="222"/>
    </location>
</feature>
<evidence type="ECO:0000256" key="1">
    <source>
        <dbReference type="ARBA" id="ARBA00022884"/>
    </source>
</evidence>
<dbReference type="Gene3D" id="1.10.10.10">
    <property type="entry name" value="Winged helix-like DNA-binding domain superfamily/Winged helix DNA-binding domain"/>
    <property type="match status" value="1"/>
</dbReference>
<feature type="region of interest" description="Disordered" evidence="4">
    <location>
        <begin position="202"/>
        <end position="233"/>
    </location>
</feature>
<protein>
    <recommendedName>
        <fullName evidence="2">La-related protein 1</fullName>
    </recommendedName>
</protein>
<dbReference type="GO" id="GO:0005829">
    <property type="term" value="C:cytosol"/>
    <property type="evidence" value="ECO:0007669"/>
    <property type="project" value="TreeGrafter"/>
</dbReference>
<dbReference type="FunFam" id="1.10.10.10:FF:000131">
    <property type="entry name" value="la-related protein 1B isoform X2"/>
    <property type="match status" value="1"/>
</dbReference>
<sequence length="1097" mass="126250">MALPFYSVECASNDRNAKQKGKVVWSETKKSYFRAADLVNSGHLGRKRCGLAAAEGIVIESQSTMTKWVFPGRFLFPKVRRDFSFKLGLICRASKEASDFTDMDDWPTLGQAVHTFEKKKSVVITNGETAKQNGTTQEKAGSHEDSDESQSSQINNQDTRTKKGSRHKWLPLDLDLMKLRRESQTDRRRSNLKEKQQDWYENCDTDKSDRSRDKDYKKDPSKRTSFRYTRGRGRARINTRSTAYKKSSLDYPDYPVEYMPSKLNGNLTRTPYVIPYVQVDPQMMFSDPSFQSVRVNEPTLIDYVKKQIEYYFSSENLERDFFFRRKMDSEGYIPVSLIASFPRLQALTTNHTVVIDAIRSSDKLEMNNLFKVRTKTEPTRWPILDKATQIPGNATNGPVIMIPPPPLIHTFSPLPSFLPSSPLFQQSENISKSQYENLNPNVPEFVPVNLASASDGELSDAEEVLENGDAHEFELEKMESKVESKPVGKKADVKVPSQTPAVAGADLLKKVVKKEESTAVLSPAKQEPPAEEPWFEVKKKVKPHREKLDDESKKKATQCESEKEELDFQFDEDLQLPQGRHNTFTDWCEDDDDYELSDDQVDKILIVTQNYQSNRPPKHEGYDRTAKWMTRVKMSQELEQVINDGLYYYEEDLWLQHEQKARKKVNSAKHKVVQPMVQDLTEKVKGKKGHGETQSTPPPRLNVGHDSTFVEEVPSRNQKDVHRRHVPRFFAVVKDEVSLDENTPRKRKTKHSSNPPVEHHVGWVMDVKGHRPRTYSTGSSAGTSPNEGASSSLGSLSSFQHPSHLLLKENNFTQQVYHKYHSRCLKERKRLGLGQSQEMNTLFRFWSFFLRENFNRKMYNEFKTLAIEDSSAGFRYGLECLFRFFSYGLEKKFRPEVYQDFQLETLKDFATGQLYGMEKFWAFLKYYKHSSNLQVDPRLKRHLSKFNSVNDFRVDPPDSRGKRRNRSASESYSGDGRPQPWPAAIQKRIRRYSSGSGLGGVRRSSIESGSRSQCYDRRRANSFGSGRLTYDIQEKDKTGNKVQKEMIRSGADSSTDSKARQDRNKNRVVAFNLTDDAATKIERKKSETEAKPETEVK</sequence>
<dbReference type="AlphaFoldDB" id="A0AAN8S5I4"/>
<proteinExistence type="predicted"/>
<feature type="compositionally biased region" description="Basic and acidic residues" evidence="4">
    <location>
        <begin position="1037"/>
        <end position="1047"/>
    </location>
</feature>
<dbReference type="GO" id="GO:0010494">
    <property type="term" value="C:cytoplasmic stress granule"/>
    <property type="evidence" value="ECO:0007669"/>
    <property type="project" value="TreeGrafter"/>
</dbReference>
<feature type="domain" description="HTH La-type RNA-binding" evidence="5">
    <location>
        <begin position="294"/>
        <end position="385"/>
    </location>
</feature>
<evidence type="ECO:0000313" key="6">
    <source>
        <dbReference type="EMBL" id="KAK6626232.1"/>
    </source>
</evidence>
<dbReference type="SMART" id="SM00715">
    <property type="entry name" value="LA"/>
    <property type="match status" value="1"/>
</dbReference>
<reference evidence="6 7" key="1">
    <citation type="submission" date="2023-10" db="EMBL/GenBank/DDBJ databases">
        <title>Genomes of two closely related lineages of the louse Polyplax serrata with different host specificities.</title>
        <authorList>
            <person name="Martinu J."/>
            <person name="Tarabai H."/>
            <person name="Stefka J."/>
            <person name="Hypsa V."/>
        </authorList>
    </citation>
    <scope>NUCLEOTIDE SEQUENCE [LARGE SCALE GENOMIC DNA]</scope>
    <source>
        <strain evidence="6">HR10_N</strain>
    </source>
</reference>
<dbReference type="InterPro" id="IPR006607">
    <property type="entry name" value="DM15"/>
</dbReference>
<feature type="region of interest" description="Disordered" evidence="4">
    <location>
        <begin position="124"/>
        <end position="166"/>
    </location>
</feature>
<feature type="compositionally biased region" description="Polar residues" evidence="4">
    <location>
        <begin position="774"/>
        <end position="789"/>
    </location>
</feature>
<dbReference type="GO" id="GO:0008187">
    <property type="term" value="F:poly-pyrimidine tract binding"/>
    <property type="evidence" value="ECO:0007669"/>
    <property type="project" value="UniProtKB-ARBA"/>
</dbReference>
<evidence type="ECO:0000256" key="4">
    <source>
        <dbReference type="SAM" id="MobiDB-lite"/>
    </source>
</evidence>
<feature type="region of interest" description="Disordered" evidence="4">
    <location>
        <begin position="1037"/>
        <end position="1097"/>
    </location>
</feature>
<keyword evidence="1 3" id="KW-0694">RNA-binding</keyword>
<feature type="region of interest" description="Disordered" evidence="4">
    <location>
        <begin position="739"/>
        <end position="794"/>
    </location>
</feature>
<dbReference type="Pfam" id="PF05383">
    <property type="entry name" value="La"/>
    <property type="match status" value="1"/>
</dbReference>
<evidence type="ECO:0000256" key="2">
    <source>
        <dbReference type="ARBA" id="ARBA00072183"/>
    </source>
</evidence>
<organism evidence="6 7">
    <name type="scientific">Polyplax serrata</name>
    <name type="common">Common mouse louse</name>
    <dbReference type="NCBI Taxonomy" id="468196"/>
    <lineage>
        <taxon>Eukaryota</taxon>
        <taxon>Metazoa</taxon>
        <taxon>Ecdysozoa</taxon>
        <taxon>Arthropoda</taxon>
        <taxon>Hexapoda</taxon>
        <taxon>Insecta</taxon>
        <taxon>Pterygota</taxon>
        <taxon>Neoptera</taxon>
        <taxon>Paraneoptera</taxon>
        <taxon>Psocodea</taxon>
        <taxon>Troctomorpha</taxon>
        <taxon>Phthiraptera</taxon>
        <taxon>Anoplura</taxon>
        <taxon>Polyplacidae</taxon>
        <taxon>Polyplax</taxon>
    </lineage>
</organism>
<evidence type="ECO:0000259" key="5">
    <source>
        <dbReference type="PROSITE" id="PS50961"/>
    </source>
</evidence>
<name>A0AAN8S5I4_POLSC</name>
<dbReference type="PROSITE" id="PS50961">
    <property type="entry name" value="HTH_LA"/>
    <property type="match status" value="1"/>
</dbReference>
<dbReference type="EMBL" id="JAWJWE010000037">
    <property type="protein sequence ID" value="KAK6626232.1"/>
    <property type="molecule type" value="Genomic_DNA"/>
</dbReference>
<feature type="region of interest" description="Disordered" evidence="4">
    <location>
        <begin position="950"/>
        <end position="1020"/>
    </location>
</feature>
<accession>A0AAN8S5I4</accession>